<evidence type="ECO:0000313" key="3">
    <source>
        <dbReference type="Proteomes" id="UP001595821"/>
    </source>
</evidence>
<comment type="caution">
    <text evidence="2">The sequence shown here is derived from an EMBL/GenBank/DDBJ whole genome shotgun (WGS) entry which is preliminary data.</text>
</comment>
<gene>
    <name evidence="2" type="ORF">ACFOZ7_15600</name>
</gene>
<name>A0ABD5P2B9_9EURY</name>
<organism evidence="2 3">
    <name type="scientific">Natribaculum luteum</name>
    <dbReference type="NCBI Taxonomy" id="1586232"/>
    <lineage>
        <taxon>Archaea</taxon>
        <taxon>Methanobacteriati</taxon>
        <taxon>Methanobacteriota</taxon>
        <taxon>Stenosarchaea group</taxon>
        <taxon>Halobacteria</taxon>
        <taxon>Halobacteriales</taxon>
        <taxon>Natrialbaceae</taxon>
        <taxon>Natribaculum</taxon>
    </lineage>
</organism>
<keyword evidence="1" id="KW-1133">Transmembrane helix</keyword>
<sequence>MSEIDILELVPLELLFVVAFAVIPIVNTIYEEGWDSISLRERLAFGVILAGAVMLAVLSMSVGRNQFNVWPPLLVMAGGFLWYLKLMRDRDQLHEEPEMGGTSYE</sequence>
<dbReference type="Proteomes" id="UP001595821">
    <property type="component" value="Unassembled WGS sequence"/>
</dbReference>
<keyword evidence="1" id="KW-0472">Membrane</keyword>
<accession>A0ABD5P2B9</accession>
<dbReference type="EMBL" id="JBHSDJ010000120">
    <property type="protein sequence ID" value="MFC4248338.1"/>
    <property type="molecule type" value="Genomic_DNA"/>
</dbReference>
<evidence type="ECO:0000313" key="2">
    <source>
        <dbReference type="EMBL" id="MFC4248338.1"/>
    </source>
</evidence>
<feature type="transmembrane region" description="Helical" evidence="1">
    <location>
        <begin position="67"/>
        <end position="84"/>
    </location>
</feature>
<evidence type="ECO:0008006" key="4">
    <source>
        <dbReference type="Google" id="ProtNLM"/>
    </source>
</evidence>
<evidence type="ECO:0000256" key="1">
    <source>
        <dbReference type="SAM" id="Phobius"/>
    </source>
</evidence>
<proteinExistence type="predicted"/>
<feature type="transmembrane region" description="Helical" evidence="1">
    <location>
        <begin position="12"/>
        <end position="30"/>
    </location>
</feature>
<dbReference type="GeneID" id="71855966"/>
<keyword evidence="1" id="KW-0812">Transmembrane</keyword>
<feature type="transmembrane region" description="Helical" evidence="1">
    <location>
        <begin position="42"/>
        <end position="61"/>
    </location>
</feature>
<dbReference type="RefSeq" id="WP_246976164.1">
    <property type="nucleotide sequence ID" value="NZ_CP095398.1"/>
</dbReference>
<dbReference type="AlphaFoldDB" id="A0ABD5P2B9"/>
<protein>
    <recommendedName>
        <fullName evidence="4">DUF1616 domain-containing protein</fullName>
    </recommendedName>
</protein>
<reference evidence="2 3" key="1">
    <citation type="journal article" date="2014" name="Int. J. Syst. Evol. Microbiol.">
        <title>Complete genome sequence of Corynebacterium casei LMG S-19264T (=DSM 44701T), isolated from a smear-ripened cheese.</title>
        <authorList>
            <consortium name="US DOE Joint Genome Institute (JGI-PGF)"/>
            <person name="Walter F."/>
            <person name="Albersmeier A."/>
            <person name="Kalinowski J."/>
            <person name="Ruckert C."/>
        </authorList>
    </citation>
    <scope>NUCLEOTIDE SEQUENCE [LARGE SCALE GENOMIC DNA]</scope>
    <source>
        <strain evidence="2 3">IBRC-M 10912</strain>
    </source>
</reference>